<name>A0A6B2L6F4_9EUKA</name>
<dbReference type="EMBL" id="GIBP01003521">
    <property type="protein sequence ID" value="NDV32490.1"/>
    <property type="molecule type" value="Transcribed_RNA"/>
</dbReference>
<organism evidence="1">
    <name type="scientific">Arcella intermedia</name>
    <dbReference type="NCBI Taxonomy" id="1963864"/>
    <lineage>
        <taxon>Eukaryota</taxon>
        <taxon>Amoebozoa</taxon>
        <taxon>Tubulinea</taxon>
        <taxon>Elardia</taxon>
        <taxon>Arcellinida</taxon>
        <taxon>Sphaerothecina</taxon>
        <taxon>Arcellidae</taxon>
        <taxon>Arcella</taxon>
    </lineage>
</organism>
<dbReference type="Gene3D" id="3.60.40.10">
    <property type="entry name" value="PPM-type phosphatase domain"/>
    <property type="match status" value="1"/>
</dbReference>
<dbReference type="AlphaFoldDB" id="A0A6B2L6F4"/>
<dbReference type="PANTHER" id="PTHR21586">
    <property type="entry name" value="TIPA"/>
    <property type="match status" value="1"/>
</dbReference>
<dbReference type="InterPro" id="IPR053287">
    <property type="entry name" value="PP2C-like_domain"/>
</dbReference>
<evidence type="ECO:0000313" key="1">
    <source>
        <dbReference type="EMBL" id="NDV32490.1"/>
    </source>
</evidence>
<dbReference type="PANTHER" id="PTHR21586:SF1">
    <property type="entry name" value="PROTEIN PHOSPHATASE 2C-RELATED PROTEIN"/>
    <property type="match status" value="1"/>
</dbReference>
<proteinExistence type="predicted"/>
<protein>
    <recommendedName>
        <fullName evidence="2">PPM-type phosphatase domain-containing protein</fullName>
    </recommendedName>
</protein>
<evidence type="ECO:0008006" key="2">
    <source>
        <dbReference type="Google" id="ProtNLM"/>
    </source>
</evidence>
<dbReference type="SUPFAM" id="SSF81606">
    <property type="entry name" value="PP2C-like"/>
    <property type="match status" value="1"/>
</dbReference>
<accession>A0A6B2L6F4</accession>
<sequence>MKKNQKLTENLFYNKGLNENLYDSIPTAKLVKIKKLGTPVTMSGPRPYVFTHGEFHNAFASTTSTYPHYPNTTKREGDPICDSFRVHIHQELFIACIADGCNWGERPREASNRGKDAFVRSIEANIATVKNFRDLGPLMMAALDESHMAILAEKNDIWMAGTTTLLGGVCVKLADPAVGKEWAFMGVTVGDCKTFMFSSKEKTVVDLTEGNRMNITDPRDPGGRIGPYVGGGDADVRNLMLFHVFLEEGDILFFLSDGVHDNLDPQTLGKDPSDFGLDGKDWDDVDLLAGTKVKTEFMCKTLQDFILNENGTVSTPKIITKKIIKYCMDLTAPSREYMEQNPNNSLGNDYLKYPGKMDHATCIALKIGTFNIEQEKLREKELELQESLDPNIWPF</sequence>
<dbReference type="InterPro" id="IPR036457">
    <property type="entry name" value="PPM-type-like_dom_sf"/>
</dbReference>
<reference evidence="1" key="1">
    <citation type="journal article" date="2020" name="J. Eukaryot. Microbiol.">
        <title>De novo Sequencing, Assembly and Annotation of the Transcriptome for the Free-Living Testate Amoeba Arcella intermedia.</title>
        <authorList>
            <person name="Ribeiro G.M."/>
            <person name="Porfirio-Sousa A.L."/>
            <person name="Maurer-Alcala X.X."/>
            <person name="Katz L.A."/>
            <person name="Lahr D.J.G."/>
        </authorList>
    </citation>
    <scope>NUCLEOTIDE SEQUENCE</scope>
</reference>